<gene>
    <name evidence="1" type="ORF">DWY11_09425</name>
</gene>
<proteinExistence type="predicted"/>
<name>A0A3E5E320_9BACT</name>
<evidence type="ECO:0000313" key="1">
    <source>
        <dbReference type="EMBL" id="RGS14963.1"/>
    </source>
</evidence>
<accession>A0A3E5E320</accession>
<dbReference type="RefSeq" id="WP_117586923.1">
    <property type="nucleotide sequence ID" value="NZ_JAHOMZ010000064.1"/>
</dbReference>
<dbReference type="EMBL" id="QRVA01000021">
    <property type="protein sequence ID" value="RGS14963.1"/>
    <property type="molecule type" value="Genomic_DNA"/>
</dbReference>
<sequence length="93" mass="10383">MNGMFMRVVQQGETFAVQSQKSENGQMMKCNIVLQEMGGKYENQYAAAMLGNMAQCKYAAGELVAVTLRFTTHEHNGQVYQDILVTDIEKVKG</sequence>
<dbReference type="AlphaFoldDB" id="A0A3E5E320"/>
<protein>
    <submittedName>
        <fullName evidence="1">DUF3127 domain-containing protein</fullName>
    </submittedName>
</protein>
<dbReference type="Proteomes" id="UP000283872">
    <property type="component" value="Unassembled WGS sequence"/>
</dbReference>
<evidence type="ECO:0000313" key="2">
    <source>
        <dbReference type="Proteomes" id="UP000283872"/>
    </source>
</evidence>
<reference evidence="1 2" key="1">
    <citation type="submission" date="2018-08" db="EMBL/GenBank/DDBJ databases">
        <title>A genome reference for cultivated species of the human gut microbiota.</title>
        <authorList>
            <person name="Zou Y."/>
            <person name="Xue W."/>
            <person name="Luo G."/>
        </authorList>
    </citation>
    <scope>NUCLEOTIDE SEQUENCE [LARGE SCALE GENOMIC DNA]</scope>
    <source>
        <strain evidence="1 2">AF24-12</strain>
    </source>
</reference>
<organism evidence="1 2">
    <name type="scientific">Segatella copri</name>
    <dbReference type="NCBI Taxonomy" id="165179"/>
    <lineage>
        <taxon>Bacteria</taxon>
        <taxon>Pseudomonadati</taxon>
        <taxon>Bacteroidota</taxon>
        <taxon>Bacteroidia</taxon>
        <taxon>Bacteroidales</taxon>
        <taxon>Prevotellaceae</taxon>
        <taxon>Segatella</taxon>
    </lineage>
</organism>
<comment type="caution">
    <text evidence="1">The sequence shown here is derived from an EMBL/GenBank/DDBJ whole genome shotgun (WGS) entry which is preliminary data.</text>
</comment>